<feature type="domain" description="Tail spike" evidence="2">
    <location>
        <begin position="112"/>
        <end position="255"/>
    </location>
</feature>
<evidence type="ECO:0000313" key="4">
    <source>
        <dbReference type="EMBL" id="MCE5169632.1"/>
    </source>
</evidence>
<dbReference type="InterPro" id="IPR010572">
    <property type="entry name" value="Tail_dom"/>
</dbReference>
<dbReference type="NCBIfam" id="TIGR01665">
    <property type="entry name" value="put_anti_recept"/>
    <property type="match status" value="1"/>
</dbReference>
<evidence type="ECO:0000256" key="1">
    <source>
        <dbReference type="SAM" id="Coils"/>
    </source>
</evidence>
<dbReference type="InterPro" id="IPR007119">
    <property type="entry name" value="Phage_tail_spike_N"/>
</dbReference>
<keyword evidence="1" id="KW-0175">Coiled coil</keyword>
<dbReference type="InterPro" id="IPR057796">
    <property type="entry name" value="YOMG-like_N"/>
</dbReference>
<evidence type="ECO:0000313" key="5">
    <source>
        <dbReference type="Proteomes" id="UP001199916"/>
    </source>
</evidence>
<dbReference type="Proteomes" id="UP001199916">
    <property type="component" value="Unassembled WGS sequence"/>
</dbReference>
<dbReference type="Pfam" id="PF06605">
    <property type="entry name" value="Prophage_tail"/>
    <property type="match status" value="2"/>
</dbReference>
<gene>
    <name evidence="4" type="ORF">LQV63_09935</name>
</gene>
<dbReference type="RefSeq" id="WP_233696549.1">
    <property type="nucleotide sequence ID" value="NZ_JAJNBZ010000005.1"/>
</dbReference>
<evidence type="ECO:0000259" key="3">
    <source>
        <dbReference type="Pfam" id="PF24049"/>
    </source>
</evidence>
<evidence type="ECO:0000259" key="2">
    <source>
        <dbReference type="Pfam" id="PF06605"/>
    </source>
</evidence>
<feature type="domain" description="Tail spike" evidence="2">
    <location>
        <begin position="497"/>
        <end position="589"/>
    </location>
</feature>
<feature type="coiled-coil region" evidence="1">
    <location>
        <begin position="441"/>
        <end position="475"/>
    </location>
</feature>
<dbReference type="EMBL" id="JAJNBZ010000005">
    <property type="protein sequence ID" value="MCE5169632.1"/>
    <property type="molecule type" value="Genomic_DNA"/>
</dbReference>
<feature type="coiled-coil region" evidence="1">
    <location>
        <begin position="288"/>
        <end position="322"/>
    </location>
</feature>
<accession>A0ABS8YEY8</accession>
<organism evidence="4 5">
    <name type="scientific">Paenibacillus profundus</name>
    <dbReference type="NCBI Taxonomy" id="1173085"/>
    <lineage>
        <taxon>Bacteria</taxon>
        <taxon>Bacillati</taxon>
        <taxon>Bacillota</taxon>
        <taxon>Bacilli</taxon>
        <taxon>Bacillales</taxon>
        <taxon>Paenibacillaceae</taxon>
        <taxon>Paenibacillus</taxon>
    </lineage>
</organism>
<proteinExistence type="predicted"/>
<reference evidence="4 5" key="1">
    <citation type="submission" date="2021-11" db="EMBL/GenBank/DDBJ databases">
        <title>Draft genome sequence of Paenibacillus profundus YoMME, a new Gram-positive bacteria with exoelectrogenic properties.</title>
        <authorList>
            <person name="Hubenova Y."/>
            <person name="Hubenova E."/>
            <person name="Manasiev Y."/>
            <person name="Peykov S."/>
            <person name="Mitov M."/>
        </authorList>
    </citation>
    <scope>NUCLEOTIDE SEQUENCE [LARGE SCALE GENOMIC DNA]</scope>
    <source>
        <strain evidence="4 5">YoMME</strain>
    </source>
</reference>
<keyword evidence="5" id="KW-1185">Reference proteome</keyword>
<feature type="domain" description="YOMG-like N-terminal" evidence="3">
    <location>
        <begin position="18"/>
        <end position="104"/>
    </location>
</feature>
<comment type="caution">
    <text evidence="4">The sequence shown here is derived from an EMBL/GenBank/DDBJ whole genome shotgun (WGS) entry which is preliminary data.</text>
</comment>
<name>A0ABS8YEY8_9BACL</name>
<dbReference type="Pfam" id="PF24049">
    <property type="entry name" value="YOMG_N"/>
    <property type="match status" value="1"/>
</dbReference>
<protein>
    <submittedName>
        <fullName evidence="4">Phage tail protein</fullName>
    </submittedName>
</protein>
<sequence length="1181" mass="133717">MLGNIDFLKKPIKPQLFLVKPNGETISKLSEAYDINQSILLSSVNELSFKLPYQIDINHKLVNNKNIALLKERYHVQVVLGQHIERYMIHSTNENGDGETTYKEIHGYALPYELRDKLIRDYAVESYHAEQVLRDVLTNTVWTIDYLDADFKLTYRAFDFGNTTVLDAIYQVAETYNAVVQWDTNRRTVSMMKPELFGMNKGLRFSYGKYLKSLGKESRADEMVTRLKAFGQDGLTIHKVNPTGQNYIENFSYFMYPFERDANNTVIRSSDYMSDSLCHALLDYEERIEAREEEFAKQLAARKRLEESLTQKEVELHKLKNNEAVITNTMLAQQFDGKMFFEKYIHDSSSSRSFPVKDIYPYAVLCKVSPAAGVQVTLNGVGKPVQSGEWVLIGKVHRAENVTVEVRGGSNVDVFLQVANISLEEHDAGNNERELIDKFSLDHKHMQMKAAEIELANLTHELEQVQHAIAELQQDFSPARNFTDEQLLELNYYVIEKEFADEKYVEEKDLYQAAESKFKELQLPQTQFSIDVINFLDIVKEQRNWDKLVIGDFVLITYELLNIKIEARISEIRYDYENSSIQLTISNAKDLTNDQKKLEKFIYDSKNTSVTVDSNKHKWGKAVVDTSEMSKLFEHFWNKVTNDINMASNEYVTIDRKGITIIDPHDPQRFLRATHGALGLTRSGGLRYETAITPDGLIAEQVLGKIILGQRVVVGDPDGLFMIEGPKLTISDRCEREVMRLGLYDKKTDKFGMVVNRYRSSECADNTIVNRTTVNSEDGFIIERNRNGSFDKTFYTSSDGDLHMKGNFQAGEGDRVFTINKDGLALGNSRWADAPFHADYFGNVWMNKLFADDAEIKNSLFKDGHIEGSSLKIGQGNEVFKVFPDEGIWAGHDQFDKAPFSVDLDGNLKARKATLTGDAGQVLIDTDKGFLDLDAFQLIAGQISAKNIDADYLNANYGVINDLTVTRLVTKDTTDPYGVTVDYIDISEKSAKWITGMRKGSEVQAKTADGKLLYYEQGTSKRLTTEASTDGISNLPAMVPEYNKLTKMELSFENTGIDSYPRIRMGVGDNAIPEKSGIGFIEKKNTTLDFIYFTNNSGREVRISLADSGITNYVQGSTFKVESDGLLVKHHNGTQFEINKEGTNIRMVNQNGSKVELQSNGDIVLNATGKIIMTGSEIRLN</sequence>